<evidence type="ECO:0000313" key="2">
    <source>
        <dbReference type="EMBL" id="KAF7356855.1"/>
    </source>
</evidence>
<feature type="domain" description="Reverse transcriptase" evidence="1">
    <location>
        <begin position="35"/>
        <end position="282"/>
    </location>
</feature>
<keyword evidence="2" id="KW-0695">RNA-directed DNA polymerase</keyword>
<sequence length="647" mass="74017">MTIPNDTLVTLYHTCVDNLDAPQNWLVTLLIGILKEGRAVDDPESYRLVGLECCLLKVLTLLLNGRLREWAASKNIIPESQNGFQPEHRTDDNSFILLCAIQHACTEGKTLYVFFGDMTNAFPYTDVARLWTDMYAAGVSGPWFDMMRMLYARMFYAVKFGDEHSLPFCSLIGLWTGDSTSPTLWNIYFSDFCLPPHKDDVRLNGRPVCQAEQADNNLIMSTAFPAFEAKVGMFAKWGDNKRAFVSGKKSKWMIYGPLPAVIPTLRIGDMVVELVFEFKYVGMWFTSIHKNVFARHYNIKASKARGTSNTIFGLKHRVGSLPVREGLQLYMARVDCYLISGCELALDTDNSLLDELMEVQHLFLRRLLGLNSRSMLAVLFTETGQMPIRIRRLLLTLGRLQYMVKLDDRRVVRSALLDSIALLREGKQGWASDLVVLLRRLPTTIEVTPDDLLCSETVEAIAKRVVSIVDTDLQRDIDRLVKTHLLRNRVETTEDKSIRLVTRHLRHYVMDVAVPAHRKAMTGLLLGDHNLSVERLCYRARYRDPVPRQFRLCRFCRSGVEDEVHALFDCTNEPRLVTLRTTFLDELASRDPAVRATYLAVPNYDFLLKMVASKKAVQLFAKYIFLVLSLFQETPRFFPVVFRIPDQ</sequence>
<keyword evidence="3" id="KW-1185">Reference proteome</keyword>
<dbReference type="Proteomes" id="UP000620124">
    <property type="component" value="Unassembled WGS sequence"/>
</dbReference>
<gene>
    <name evidence="2" type="ORF">MVEN_01021200</name>
</gene>
<proteinExistence type="predicted"/>
<dbReference type="GO" id="GO:0003964">
    <property type="term" value="F:RNA-directed DNA polymerase activity"/>
    <property type="evidence" value="ECO:0007669"/>
    <property type="project" value="UniProtKB-KW"/>
</dbReference>
<comment type="caution">
    <text evidence="2">The sequence shown here is derived from an EMBL/GenBank/DDBJ whole genome shotgun (WGS) entry which is preliminary data.</text>
</comment>
<dbReference type="AlphaFoldDB" id="A0A8H6YF38"/>
<protein>
    <submittedName>
        <fullName evidence="2">Reverse transcriptase domain-containing protein</fullName>
    </submittedName>
</protein>
<organism evidence="2 3">
    <name type="scientific">Mycena venus</name>
    <dbReference type="NCBI Taxonomy" id="2733690"/>
    <lineage>
        <taxon>Eukaryota</taxon>
        <taxon>Fungi</taxon>
        <taxon>Dikarya</taxon>
        <taxon>Basidiomycota</taxon>
        <taxon>Agaricomycotina</taxon>
        <taxon>Agaricomycetes</taxon>
        <taxon>Agaricomycetidae</taxon>
        <taxon>Agaricales</taxon>
        <taxon>Marasmiineae</taxon>
        <taxon>Mycenaceae</taxon>
        <taxon>Mycena</taxon>
    </lineage>
</organism>
<dbReference type="InterPro" id="IPR000477">
    <property type="entry name" value="RT_dom"/>
</dbReference>
<evidence type="ECO:0000259" key="1">
    <source>
        <dbReference type="Pfam" id="PF00078"/>
    </source>
</evidence>
<name>A0A8H6YF38_9AGAR</name>
<keyword evidence="2" id="KW-0808">Transferase</keyword>
<reference evidence="2" key="1">
    <citation type="submission" date="2020-05" db="EMBL/GenBank/DDBJ databases">
        <title>Mycena genomes resolve the evolution of fungal bioluminescence.</title>
        <authorList>
            <person name="Tsai I.J."/>
        </authorList>
    </citation>
    <scope>NUCLEOTIDE SEQUENCE</scope>
    <source>
        <strain evidence="2">CCC161011</strain>
    </source>
</reference>
<keyword evidence="2" id="KW-0548">Nucleotidyltransferase</keyword>
<accession>A0A8H6YF38</accession>
<dbReference type="EMBL" id="JACAZI010000007">
    <property type="protein sequence ID" value="KAF7356855.1"/>
    <property type="molecule type" value="Genomic_DNA"/>
</dbReference>
<evidence type="ECO:0000313" key="3">
    <source>
        <dbReference type="Proteomes" id="UP000620124"/>
    </source>
</evidence>
<dbReference type="PANTHER" id="PTHR47027:SF30">
    <property type="entry name" value="THAP-TYPE DOMAIN-CONTAINING PROTEIN"/>
    <property type="match status" value="1"/>
</dbReference>
<dbReference type="OrthoDB" id="3240817at2759"/>
<dbReference type="PANTHER" id="PTHR47027">
    <property type="entry name" value="REVERSE TRANSCRIPTASE DOMAIN-CONTAINING PROTEIN"/>
    <property type="match status" value="1"/>
</dbReference>
<dbReference type="Pfam" id="PF00078">
    <property type="entry name" value="RVT_1"/>
    <property type="match status" value="1"/>
</dbReference>